<feature type="non-terminal residue" evidence="1">
    <location>
        <position position="1"/>
    </location>
</feature>
<accession>A0A382WX64</accession>
<sequence length="248" mass="27518">MVTNSERILTTQLGSLPRSDTLLAMLMRIEKGEDIDRAAFRRQVEGDMTEVISKQAEAGIDIAGDGELPRIGFSYYVKDRMSGFGGVSKRGTVSDFAKFPGYAALKMAAVKASAGNDTELEESASLYEMPEAQQEVRYDTELKVVKEELDIFSSALDSTGHEFSRTFISAASPGIVSTTLLRKAAHPAYKDDRDYVMALAKELKLEYDYVVSRGHDLQIDAPDLAMERQIMFSDRPLGEFLARVELHI</sequence>
<gene>
    <name evidence="1" type="ORF">METZ01_LOCUS416088</name>
</gene>
<evidence type="ECO:0000313" key="1">
    <source>
        <dbReference type="EMBL" id="SVD63234.1"/>
    </source>
</evidence>
<dbReference type="InterPro" id="IPR038071">
    <property type="entry name" value="UROD/MetE-like_sf"/>
</dbReference>
<dbReference type="SUPFAM" id="SSF51726">
    <property type="entry name" value="UROD/MetE-like"/>
    <property type="match status" value="1"/>
</dbReference>
<organism evidence="1">
    <name type="scientific">marine metagenome</name>
    <dbReference type="NCBI Taxonomy" id="408172"/>
    <lineage>
        <taxon>unclassified sequences</taxon>
        <taxon>metagenomes</taxon>
        <taxon>ecological metagenomes</taxon>
    </lineage>
</organism>
<feature type="non-terminal residue" evidence="1">
    <location>
        <position position="248"/>
    </location>
</feature>
<dbReference type="AlphaFoldDB" id="A0A382WX64"/>
<reference evidence="1" key="1">
    <citation type="submission" date="2018-05" db="EMBL/GenBank/DDBJ databases">
        <authorList>
            <person name="Lanie J.A."/>
            <person name="Ng W.-L."/>
            <person name="Kazmierczak K.M."/>
            <person name="Andrzejewski T.M."/>
            <person name="Davidsen T.M."/>
            <person name="Wayne K.J."/>
            <person name="Tettelin H."/>
            <person name="Glass J.I."/>
            <person name="Rusch D."/>
            <person name="Podicherti R."/>
            <person name="Tsui H.-C.T."/>
            <person name="Winkler M.E."/>
        </authorList>
    </citation>
    <scope>NUCLEOTIDE SEQUENCE</scope>
</reference>
<dbReference type="Gene3D" id="3.20.20.210">
    <property type="match status" value="1"/>
</dbReference>
<evidence type="ECO:0008006" key="2">
    <source>
        <dbReference type="Google" id="ProtNLM"/>
    </source>
</evidence>
<protein>
    <recommendedName>
        <fullName evidence="2">Cobalamin-independent methionine synthase MetE C-terminal/archaeal domain-containing protein</fullName>
    </recommendedName>
</protein>
<proteinExistence type="predicted"/>
<dbReference type="EMBL" id="UINC01163107">
    <property type="protein sequence ID" value="SVD63234.1"/>
    <property type="molecule type" value="Genomic_DNA"/>
</dbReference>
<name>A0A382WX64_9ZZZZ</name>